<sequence length="58" mass="6375">MGQTWEDSRPEVSDSESNDIQEKWAADQAAIGRAFAALLQQVWLTPLSTQVSLSALLN</sequence>
<dbReference type="AlphaFoldDB" id="A0A392UHT4"/>
<keyword evidence="3" id="KW-1185">Reference proteome</keyword>
<feature type="region of interest" description="Disordered" evidence="1">
    <location>
        <begin position="1"/>
        <end position="21"/>
    </location>
</feature>
<reference evidence="2 3" key="1">
    <citation type="journal article" date="2018" name="Front. Plant Sci.">
        <title>Red Clover (Trifolium pratense) and Zigzag Clover (T. medium) - A Picture of Genomic Similarities and Differences.</title>
        <authorList>
            <person name="Dluhosova J."/>
            <person name="Istvanek J."/>
            <person name="Nedelnik J."/>
            <person name="Repkova J."/>
        </authorList>
    </citation>
    <scope>NUCLEOTIDE SEQUENCE [LARGE SCALE GENOMIC DNA]</scope>
    <source>
        <strain evidence="3">cv. 10/8</strain>
        <tissue evidence="2">Leaf</tissue>
    </source>
</reference>
<evidence type="ECO:0000313" key="3">
    <source>
        <dbReference type="Proteomes" id="UP000265520"/>
    </source>
</evidence>
<evidence type="ECO:0000313" key="2">
    <source>
        <dbReference type="EMBL" id="MCI72488.1"/>
    </source>
</evidence>
<accession>A0A392UHT4</accession>
<proteinExistence type="predicted"/>
<dbReference type="EMBL" id="LXQA010819195">
    <property type="protein sequence ID" value="MCI72488.1"/>
    <property type="molecule type" value="Genomic_DNA"/>
</dbReference>
<dbReference type="Proteomes" id="UP000265520">
    <property type="component" value="Unassembled WGS sequence"/>
</dbReference>
<name>A0A392UHT4_9FABA</name>
<comment type="caution">
    <text evidence="2">The sequence shown here is derived from an EMBL/GenBank/DDBJ whole genome shotgun (WGS) entry which is preliminary data.</text>
</comment>
<feature type="compositionally biased region" description="Basic and acidic residues" evidence="1">
    <location>
        <begin position="1"/>
        <end position="12"/>
    </location>
</feature>
<organism evidence="2 3">
    <name type="scientific">Trifolium medium</name>
    <dbReference type="NCBI Taxonomy" id="97028"/>
    <lineage>
        <taxon>Eukaryota</taxon>
        <taxon>Viridiplantae</taxon>
        <taxon>Streptophyta</taxon>
        <taxon>Embryophyta</taxon>
        <taxon>Tracheophyta</taxon>
        <taxon>Spermatophyta</taxon>
        <taxon>Magnoliopsida</taxon>
        <taxon>eudicotyledons</taxon>
        <taxon>Gunneridae</taxon>
        <taxon>Pentapetalae</taxon>
        <taxon>rosids</taxon>
        <taxon>fabids</taxon>
        <taxon>Fabales</taxon>
        <taxon>Fabaceae</taxon>
        <taxon>Papilionoideae</taxon>
        <taxon>50 kb inversion clade</taxon>
        <taxon>NPAAA clade</taxon>
        <taxon>Hologalegina</taxon>
        <taxon>IRL clade</taxon>
        <taxon>Trifolieae</taxon>
        <taxon>Trifolium</taxon>
    </lineage>
</organism>
<evidence type="ECO:0000256" key="1">
    <source>
        <dbReference type="SAM" id="MobiDB-lite"/>
    </source>
</evidence>
<protein>
    <submittedName>
        <fullName evidence="2">Uncharacterized protein</fullName>
    </submittedName>
</protein>